<dbReference type="InterPro" id="IPR051916">
    <property type="entry name" value="GPI-anchor_lipid_remodeler"/>
</dbReference>
<keyword evidence="2" id="KW-0540">Nuclease</keyword>
<sequence length="257" mass="29449">MSSLRIVTYNIAHGRGLRPFSALSSQRRIRSQLTKIAKLLSTFKADVVALQEIDQDSSWAGHFDHLEYLRRFTRFPYAVFGVNTRRDGLFHFNYGNAFLSKHPILDSENIAFGKKTLGEKGFLFVELDVGGKRVPMVNMHLHHRSRAHRIKQVEMLMGYLTKKSAEMRPKWTVQPIVCGDLNNPSHTADATRSLFQYFSQHGDYRLFPMDEKTYPSPLPQRTLDFVFLPPSCTNASCSVVKSFLSDHRPVVVDCKLK</sequence>
<accession>A0A2U8E5I1</accession>
<evidence type="ECO:0000313" key="2">
    <source>
        <dbReference type="EMBL" id="AWI10086.1"/>
    </source>
</evidence>
<dbReference type="SUPFAM" id="SSF56219">
    <property type="entry name" value="DNase I-like"/>
    <property type="match status" value="1"/>
</dbReference>
<dbReference type="InterPro" id="IPR036691">
    <property type="entry name" value="Endo/exonu/phosph_ase_sf"/>
</dbReference>
<reference evidence="2 3" key="1">
    <citation type="journal article" date="2018" name="Syst. Appl. Microbiol.">
        <title>Ereboglobus luteus gen. nov. sp. nov. from cockroach guts, and new insights into the oxygen relationship of the genera Opitutus and Didymococcus (Verrucomicrobia: Opitutaceae).</title>
        <authorList>
            <person name="Tegtmeier D."/>
            <person name="Belitz A."/>
            <person name="Radek R."/>
            <person name="Heimerl T."/>
            <person name="Brune A."/>
        </authorList>
    </citation>
    <scope>NUCLEOTIDE SEQUENCE [LARGE SCALE GENOMIC DNA]</scope>
    <source>
        <strain evidence="2 3">Ho45</strain>
    </source>
</reference>
<gene>
    <name evidence="2" type="ORF">CKA38_13205</name>
</gene>
<keyword evidence="3" id="KW-1185">Reference proteome</keyword>
<dbReference type="Pfam" id="PF03372">
    <property type="entry name" value="Exo_endo_phos"/>
    <property type="match status" value="1"/>
</dbReference>
<dbReference type="OrthoDB" id="9793162at2"/>
<dbReference type="GO" id="GO:0006506">
    <property type="term" value="P:GPI anchor biosynthetic process"/>
    <property type="evidence" value="ECO:0007669"/>
    <property type="project" value="TreeGrafter"/>
</dbReference>
<dbReference type="PANTHER" id="PTHR14859">
    <property type="entry name" value="CALCOFLUOR WHITE HYPERSENSITIVE PROTEIN PRECURSOR"/>
    <property type="match status" value="1"/>
</dbReference>
<dbReference type="InterPro" id="IPR005135">
    <property type="entry name" value="Endo/exonuclease/phosphatase"/>
</dbReference>
<dbReference type="KEGG" id="elut:CKA38_13205"/>
<protein>
    <submittedName>
        <fullName evidence="2">Endonuclease</fullName>
    </submittedName>
</protein>
<dbReference type="RefSeq" id="WP_108825904.1">
    <property type="nucleotide sequence ID" value="NZ_CP023004.1"/>
</dbReference>
<dbReference type="Proteomes" id="UP000244896">
    <property type="component" value="Chromosome"/>
</dbReference>
<dbReference type="Gene3D" id="3.60.10.10">
    <property type="entry name" value="Endonuclease/exonuclease/phosphatase"/>
    <property type="match status" value="1"/>
</dbReference>
<evidence type="ECO:0000259" key="1">
    <source>
        <dbReference type="Pfam" id="PF03372"/>
    </source>
</evidence>
<proteinExistence type="predicted"/>
<keyword evidence="2" id="KW-0378">Hydrolase</keyword>
<name>A0A2U8E5I1_9BACT</name>
<dbReference type="GO" id="GO:0004519">
    <property type="term" value="F:endonuclease activity"/>
    <property type="evidence" value="ECO:0007669"/>
    <property type="project" value="UniProtKB-KW"/>
</dbReference>
<dbReference type="AlphaFoldDB" id="A0A2U8E5I1"/>
<organism evidence="2 3">
    <name type="scientific">Ereboglobus luteus</name>
    <dbReference type="NCBI Taxonomy" id="1796921"/>
    <lineage>
        <taxon>Bacteria</taxon>
        <taxon>Pseudomonadati</taxon>
        <taxon>Verrucomicrobiota</taxon>
        <taxon>Opitutia</taxon>
        <taxon>Opitutales</taxon>
        <taxon>Opitutaceae</taxon>
        <taxon>Ereboglobus</taxon>
    </lineage>
</organism>
<dbReference type="EMBL" id="CP023004">
    <property type="protein sequence ID" value="AWI10086.1"/>
    <property type="molecule type" value="Genomic_DNA"/>
</dbReference>
<keyword evidence="2" id="KW-0255">Endonuclease</keyword>
<evidence type="ECO:0000313" key="3">
    <source>
        <dbReference type="Proteomes" id="UP000244896"/>
    </source>
</evidence>
<dbReference type="GO" id="GO:0016020">
    <property type="term" value="C:membrane"/>
    <property type="evidence" value="ECO:0007669"/>
    <property type="project" value="GOC"/>
</dbReference>
<dbReference type="PANTHER" id="PTHR14859:SF15">
    <property type="entry name" value="ENDONUCLEASE_EXONUCLEASE_PHOSPHATASE DOMAIN-CONTAINING PROTEIN"/>
    <property type="match status" value="1"/>
</dbReference>
<feature type="domain" description="Endonuclease/exonuclease/phosphatase" evidence="1">
    <location>
        <begin position="7"/>
        <end position="247"/>
    </location>
</feature>